<evidence type="ECO:0000256" key="3">
    <source>
        <dbReference type="ARBA" id="ARBA00022679"/>
    </source>
</evidence>
<dbReference type="SUPFAM" id="SSF81891">
    <property type="entry name" value="Poly A polymerase C-terminal region-like"/>
    <property type="match status" value="1"/>
</dbReference>
<dbReference type="InterPro" id="IPR050124">
    <property type="entry name" value="tRNA_CCA-adding_enzyme"/>
</dbReference>
<dbReference type="EMBL" id="BMIT01000008">
    <property type="protein sequence ID" value="GGE98747.1"/>
    <property type="molecule type" value="Genomic_DNA"/>
</dbReference>
<comment type="similarity">
    <text evidence="13">Belongs to the tRNA nucleotidyltransferase/poly(A) polymerase family.</text>
</comment>
<comment type="cofactor">
    <cofactor evidence="1">
        <name>Mg(2+)</name>
        <dbReference type="ChEBI" id="CHEBI:18420"/>
    </cofactor>
</comment>
<evidence type="ECO:0000256" key="10">
    <source>
        <dbReference type="ARBA" id="ARBA00022840"/>
    </source>
</evidence>
<keyword evidence="7" id="KW-0547">Nucleotide-binding</keyword>
<protein>
    <submittedName>
        <fullName evidence="15">Multifunctional CCA protein</fullName>
    </submittedName>
</protein>
<dbReference type="Pfam" id="PF01966">
    <property type="entry name" value="HD"/>
    <property type="match status" value="1"/>
</dbReference>
<dbReference type="InterPro" id="IPR012006">
    <property type="entry name" value="CCA_bact"/>
</dbReference>
<keyword evidence="2" id="KW-0533">Nickel</keyword>
<keyword evidence="9" id="KW-0378">Hydrolase</keyword>
<dbReference type="NCBIfam" id="NF008137">
    <property type="entry name" value="PRK10885.1"/>
    <property type="match status" value="1"/>
</dbReference>
<gene>
    <name evidence="15" type="primary">cca</name>
    <name evidence="15" type="ORF">GCM10008027_24600</name>
</gene>
<dbReference type="PANTHER" id="PTHR47545">
    <property type="entry name" value="MULTIFUNCTIONAL CCA PROTEIN"/>
    <property type="match status" value="1"/>
</dbReference>
<feature type="domain" description="HD" evidence="14">
    <location>
        <begin position="228"/>
        <end position="345"/>
    </location>
</feature>
<keyword evidence="10" id="KW-0067">ATP-binding</keyword>
<dbReference type="SUPFAM" id="SSF81301">
    <property type="entry name" value="Nucleotidyltransferase"/>
    <property type="match status" value="1"/>
</dbReference>
<dbReference type="Gene3D" id="1.10.3090.10">
    <property type="entry name" value="cca-adding enzyme, domain 2"/>
    <property type="match status" value="1"/>
</dbReference>
<evidence type="ECO:0000256" key="8">
    <source>
        <dbReference type="ARBA" id="ARBA00022800"/>
    </source>
</evidence>
<accession>A0ABQ1TMV5</accession>
<dbReference type="InterPro" id="IPR032828">
    <property type="entry name" value="PolyA_RNA-bd"/>
</dbReference>
<evidence type="ECO:0000313" key="15">
    <source>
        <dbReference type="EMBL" id="GGE98747.1"/>
    </source>
</evidence>
<keyword evidence="11" id="KW-0460">Magnesium</keyword>
<name>A0ABQ1TMV5_9GAMM</name>
<reference evidence="16" key="1">
    <citation type="journal article" date="2019" name="Int. J. Syst. Evol. Microbiol.">
        <title>The Global Catalogue of Microorganisms (GCM) 10K type strain sequencing project: providing services to taxonomists for standard genome sequencing and annotation.</title>
        <authorList>
            <consortium name="The Broad Institute Genomics Platform"/>
            <consortium name="The Broad Institute Genome Sequencing Center for Infectious Disease"/>
            <person name="Wu L."/>
            <person name="Ma J."/>
        </authorList>
    </citation>
    <scope>NUCLEOTIDE SEQUENCE [LARGE SCALE GENOMIC DNA]</scope>
    <source>
        <strain evidence="16">CGMCC 1.15394</strain>
    </source>
</reference>
<dbReference type="Gene3D" id="3.30.460.10">
    <property type="entry name" value="Beta Polymerase, domain 2"/>
    <property type="match status" value="1"/>
</dbReference>
<evidence type="ECO:0000256" key="6">
    <source>
        <dbReference type="ARBA" id="ARBA00022723"/>
    </source>
</evidence>
<evidence type="ECO:0000256" key="2">
    <source>
        <dbReference type="ARBA" id="ARBA00022596"/>
    </source>
</evidence>
<keyword evidence="12 13" id="KW-0694">RNA-binding</keyword>
<evidence type="ECO:0000256" key="1">
    <source>
        <dbReference type="ARBA" id="ARBA00001946"/>
    </source>
</evidence>
<keyword evidence="3 13" id="KW-0808">Transferase</keyword>
<evidence type="ECO:0000256" key="12">
    <source>
        <dbReference type="ARBA" id="ARBA00022884"/>
    </source>
</evidence>
<organism evidence="15 16">
    <name type="scientific">Pseudoalteromonas gelatinilytica</name>
    <dbReference type="NCBI Taxonomy" id="1703256"/>
    <lineage>
        <taxon>Bacteria</taxon>
        <taxon>Pseudomonadati</taxon>
        <taxon>Pseudomonadota</taxon>
        <taxon>Gammaproteobacteria</taxon>
        <taxon>Alteromonadales</taxon>
        <taxon>Pseudoalteromonadaceae</taxon>
        <taxon>Pseudoalteromonas</taxon>
    </lineage>
</organism>
<dbReference type="Pfam" id="PF12627">
    <property type="entry name" value="PolyA_pol_RNAbd"/>
    <property type="match status" value="1"/>
</dbReference>
<dbReference type="CDD" id="cd00077">
    <property type="entry name" value="HDc"/>
    <property type="match status" value="1"/>
</dbReference>
<evidence type="ECO:0000256" key="7">
    <source>
        <dbReference type="ARBA" id="ARBA00022741"/>
    </source>
</evidence>
<evidence type="ECO:0000256" key="9">
    <source>
        <dbReference type="ARBA" id="ARBA00022801"/>
    </source>
</evidence>
<evidence type="ECO:0000259" key="14">
    <source>
        <dbReference type="PROSITE" id="PS51831"/>
    </source>
</evidence>
<dbReference type="InterPro" id="IPR043519">
    <property type="entry name" value="NT_sf"/>
</dbReference>
<dbReference type="PIRSF" id="PIRSF000813">
    <property type="entry name" value="CCA_bact"/>
    <property type="match status" value="1"/>
</dbReference>
<evidence type="ECO:0000313" key="16">
    <source>
        <dbReference type="Proteomes" id="UP000638462"/>
    </source>
</evidence>
<evidence type="ECO:0000256" key="11">
    <source>
        <dbReference type="ARBA" id="ARBA00022842"/>
    </source>
</evidence>
<dbReference type="PANTHER" id="PTHR47545:SF1">
    <property type="entry name" value="MULTIFUNCTIONAL CCA PROTEIN"/>
    <property type="match status" value="1"/>
</dbReference>
<keyword evidence="16" id="KW-1185">Reference proteome</keyword>
<dbReference type="PROSITE" id="PS51831">
    <property type="entry name" value="HD"/>
    <property type="match status" value="1"/>
</dbReference>
<keyword evidence="8" id="KW-0692">RNA repair</keyword>
<dbReference type="InterPro" id="IPR002646">
    <property type="entry name" value="PolA_pol_head_dom"/>
</dbReference>
<keyword evidence="6" id="KW-0479">Metal-binding</keyword>
<keyword evidence="4" id="KW-0819">tRNA processing</keyword>
<dbReference type="CDD" id="cd05398">
    <property type="entry name" value="NT_ClassII-CCAase"/>
    <property type="match status" value="1"/>
</dbReference>
<evidence type="ECO:0000256" key="13">
    <source>
        <dbReference type="RuleBase" id="RU003953"/>
    </source>
</evidence>
<evidence type="ECO:0000256" key="4">
    <source>
        <dbReference type="ARBA" id="ARBA00022694"/>
    </source>
</evidence>
<dbReference type="InterPro" id="IPR003607">
    <property type="entry name" value="HD/PDEase_dom"/>
</dbReference>
<evidence type="ECO:0000256" key="5">
    <source>
        <dbReference type="ARBA" id="ARBA00022695"/>
    </source>
</evidence>
<sequence>MENTLKHVYLVGGAVRDKLLNRAAADQDFVVVGETPETMLALGFETVGSDFPVFLHPTTKQEYALARTERKQGRGYKGFTVNASTSVTLEDDLARRDLTINAMAMSADGELIDPFNGLQDLNNKVLRHTSAAFAEDPLRVLRVARFLARFGESFSIHPETKALMMQIHQQGELAYLTPERVWKETEKALAEPHPELYFKTLYGLGVFPEIDAMSGVPQPKEHHPEGDVYTHTLLVLQRAAQLNFDVETRFAALTHDFGKATSFELNGNLHGHEQRGVAVIKAFCQRLKVPKRFYELAALTSDNHTRCHKIAQLTPKTLHKLLVDKLNAQNKPARFLQFLDACQCDAQGRGPSFIHRPYAQRTLALDLVKQLNKLDKKALVQQAIRQGKSGIAIGKAVREAEIKQLRDYFTEQSSKETK</sequence>
<dbReference type="RefSeq" id="WP_188729304.1">
    <property type="nucleotide sequence ID" value="NZ_BMIT01000008.1"/>
</dbReference>
<dbReference type="InterPro" id="IPR006674">
    <property type="entry name" value="HD_domain"/>
</dbReference>
<proteinExistence type="inferred from homology"/>
<comment type="caution">
    <text evidence="15">The sequence shown here is derived from an EMBL/GenBank/DDBJ whole genome shotgun (WGS) entry which is preliminary data.</text>
</comment>
<dbReference type="Pfam" id="PF01743">
    <property type="entry name" value="PolyA_pol"/>
    <property type="match status" value="1"/>
</dbReference>
<dbReference type="Proteomes" id="UP000638462">
    <property type="component" value="Unassembled WGS sequence"/>
</dbReference>
<keyword evidence="5" id="KW-0548">Nucleotidyltransferase</keyword>